<protein>
    <recommendedName>
        <fullName evidence="3">SnoaL-like domain-containing protein</fullName>
    </recommendedName>
</protein>
<dbReference type="EMBL" id="ARXU01000004">
    <property type="protein sequence ID" value="KGD61598.1"/>
    <property type="molecule type" value="Genomic_DNA"/>
</dbReference>
<evidence type="ECO:0000313" key="2">
    <source>
        <dbReference type="Proteomes" id="UP000029443"/>
    </source>
</evidence>
<dbReference type="Gene3D" id="3.10.450.50">
    <property type="match status" value="1"/>
</dbReference>
<dbReference type="InterPro" id="IPR032710">
    <property type="entry name" value="NTF2-like_dom_sf"/>
</dbReference>
<accession>A0ABR4WDQ1</accession>
<dbReference type="SUPFAM" id="SSF54427">
    <property type="entry name" value="NTF2-like"/>
    <property type="match status" value="1"/>
</dbReference>
<sequence length="182" mass="21112">MTSVLFVPLLLIGCSSTPLGPYGYTDHYLERSSTATQDAVLPDDETLSRFISFYNPLDQDQIANSMDKIYAEDLYFNDTLVTLLERNALQEHLLATAERLRQMSLQPVNVIRDDNQIYLVWVMEARFSLLGRERLSRTIGISQLRFNRNGQVFFHQDFWDSSQGLDQHLPLLGPMTRWLRDH</sequence>
<name>A0ABR4WDQ1_9GAMM</name>
<evidence type="ECO:0008006" key="3">
    <source>
        <dbReference type="Google" id="ProtNLM"/>
    </source>
</evidence>
<organism evidence="1 2">
    <name type="scientific">Alcanivorax jadensis T9</name>
    <dbReference type="NCBI Taxonomy" id="1177181"/>
    <lineage>
        <taxon>Bacteria</taxon>
        <taxon>Pseudomonadati</taxon>
        <taxon>Pseudomonadota</taxon>
        <taxon>Gammaproteobacteria</taxon>
        <taxon>Oceanospirillales</taxon>
        <taxon>Alcanivoracaceae</taxon>
        <taxon>Alcanivorax</taxon>
    </lineage>
</organism>
<reference evidence="1 2" key="1">
    <citation type="submission" date="2012-09" db="EMBL/GenBank/DDBJ databases">
        <title>Genome Sequence of alkane-degrading Bacterium Alcanivorax jadensis T9.</title>
        <authorList>
            <person name="Lai Q."/>
            <person name="Shao Z."/>
        </authorList>
    </citation>
    <scope>NUCLEOTIDE SEQUENCE [LARGE SCALE GENOMIC DNA]</scope>
    <source>
        <strain evidence="1 2">T9</strain>
    </source>
</reference>
<dbReference type="Proteomes" id="UP000029443">
    <property type="component" value="Unassembled WGS sequence"/>
</dbReference>
<gene>
    <name evidence="1" type="ORF">T9A_01547</name>
</gene>
<keyword evidence="2" id="KW-1185">Reference proteome</keyword>
<proteinExistence type="predicted"/>
<dbReference type="RefSeq" id="WP_232222037.1">
    <property type="nucleotide sequence ID" value="NZ_ARXU01000004.1"/>
</dbReference>
<comment type="caution">
    <text evidence="1">The sequence shown here is derived from an EMBL/GenBank/DDBJ whole genome shotgun (WGS) entry which is preliminary data.</text>
</comment>
<evidence type="ECO:0000313" key="1">
    <source>
        <dbReference type="EMBL" id="KGD61598.1"/>
    </source>
</evidence>